<dbReference type="Proteomes" id="UP001157355">
    <property type="component" value="Unassembled WGS sequence"/>
</dbReference>
<feature type="transmembrane region" description="Helical" evidence="1">
    <location>
        <begin position="41"/>
        <end position="61"/>
    </location>
</feature>
<evidence type="ECO:0000313" key="3">
    <source>
        <dbReference type="Proteomes" id="UP001157355"/>
    </source>
</evidence>
<evidence type="ECO:0000313" key="2">
    <source>
        <dbReference type="EMBL" id="GLS87518.1"/>
    </source>
</evidence>
<dbReference type="Pfam" id="PF05437">
    <property type="entry name" value="AzlD"/>
    <property type="match status" value="1"/>
</dbReference>
<evidence type="ECO:0000256" key="1">
    <source>
        <dbReference type="SAM" id="Phobius"/>
    </source>
</evidence>
<name>A0AA37TX72_9RHOB</name>
<accession>A0AA37TX72</accession>
<sequence length="107" mass="11254">MIDRTQFWTVVVVLGLATYAIRFSFLGLLGNHALPGWLQRSLRYTAVAVLPALVAPAVLWPAATIGAPDAARLLAATVTVVVGLASRQMIFAALAGVVTLLGVPFLL</sequence>
<dbReference type="RefSeq" id="WP_284325698.1">
    <property type="nucleotide sequence ID" value="NZ_BSPP01000008.1"/>
</dbReference>
<keyword evidence="1" id="KW-0812">Transmembrane</keyword>
<feature type="transmembrane region" description="Helical" evidence="1">
    <location>
        <begin position="7"/>
        <end position="29"/>
    </location>
</feature>
<comment type="caution">
    <text evidence="2">The sequence shown here is derived from an EMBL/GenBank/DDBJ whole genome shotgun (WGS) entry which is preliminary data.</text>
</comment>
<keyword evidence="1" id="KW-1133">Transmembrane helix</keyword>
<protein>
    <submittedName>
        <fullName evidence="2">Membrane protein</fullName>
    </submittedName>
</protein>
<gene>
    <name evidence="2" type="ORF">GCM10010873_24920</name>
</gene>
<proteinExistence type="predicted"/>
<dbReference type="AlphaFoldDB" id="A0AA37TX72"/>
<feature type="transmembrane region" description="Helical" evidence="1">
    <location>
        <begin position="73"/>
        <end position="106"/>
    </location>
</feature>
<keyword evidence="1" id="KW-0472">Membrane</keyword>
<keyword evidence="3" id="KW-1185">Reference proteome</keyword>
<dbReference type="EMBL" id="BSPP01000008">
    <property type="protein sequence ID" value="GLS87518.1"/>
    <property type="molecule type" value="Genomic_DNA"/>
</dbReference>
<dbReference type="InterPro" id="IPR008407">
    <property type="entry name" value="Brnchd-chn_aa_trnsp_AzlD"/>
</dbReference>
<organism evidence="2 3">
    <name type="scientific">Cypionkella aquatica</name>
    <dbReference type="NCBI Taxonomy" id="1756042"/>
    <lineage>
        <taxon>Bacteria</taxon>
        <taxon>Pseudomonadati</taxon>
        <taxon>Pseudomonadota</taxon>
        <taxon>Alphaproteobacteria</taxon>
        <taxon>Rhodobacterales</taxon>
        <taxon>Paracoccaceae</taxon>
        <taxon>Cypionkella</taxon>
    </lineage>
</organism>
<reference evidence="2 3" key="1">
    <citation type="journal article" date="2014" name="Int. J. Syst. Evol. Microbiol.">
        <title>Complete genome sequence of Corynebacterium casei LMG S-19264T (=DSM 44701T), isolated from a smear-ripened cheese.</title>
        <authorList>
            <consortium name="US DOE Joint Genome Institute (JGI-PGF)"/>
            <person name="Walter F."/>
            <person name="Albersmeier A."/>
            <person name="Kalinowski J."/>
            <person name="Ruckert C."/>
        </authorList>
    </citation>
    <scope>NUCLEOTIDE SEQUENCE [LARGE SCALE GENOMIC DNA]</scope>
    <source>
        <strain evidence="2 3">NBRC 111766</strain>
    </source>
</reference>